<evidence type="ECO:0000313" key="2">
    <source>
        <dbReference type="Proteomes" id="UP000571817"/>
    </source>
</evidence>
<proteinExistence type="predicted"/>
<accession>A0A853DKB4</accession>
<dbReference type="RefSeq" id="WP_179483431.1">
    <property type="nucleotide sequence ID" value="NZ_JACCFW010000001.1"/>
</dbReference>
<dbReference type="AlphaFoldDB" id="A0A853DKB4"/>
<organism evidence="1 2">
    <name type="scientific">Allobranchiibius huperziae</name>
    <dbReference type="NCBI Taxonomy" id="1874116"/>
    <lineage>
        <taxon>Bacteria</taxon>
        <taxon>Bacillati</taxon>
        <taxon>Actinomycetota</taxon>
        <taxon>Actinomycetes</taxon>
        <taxon>Micrococcales</taxon>
        <taxon>Dermacoccaceae</taxon>
        <taxon>Allobranchiibius</taxon>
    </lineage>
</organism>
<sequence length="165" mass="18647">MNREDLEALVPDMMARHPLCAWRISESSTTAKFVVDVHLRSDPSRRAEVAAQEGWEIFTNLILGHLDIDFAYNDKDRIDALAGRLERAAWALTGPTHFTFTYAEGTLVRSSMDIDAEESESSPHQSAYHWGRRVRELLRGHIITGTAELDWPRLDPPPAVDTAHL</sequence>
<dbReference type="EMBL" id="JACCFW010000001">
    <property type="protein sequence ID" value="NYJ76369.1"/>
    <property type="molecule type" value="Genomic_DNA"/>
</dbReference>
<reference evidence="1 2" key="1">
    <citation type="submission" date="2020-07" db="EMBL/GenBank/DDBJ databases">
        <title>Sequencing the genomes of 1000 actinobacteria strains.</title>
        <authorList>
            <person name="Klenk H.-P."/>
        </authorList>
    </citation>
    <scope>NUCLEOTIDE SEQUENCE [LARGE SCALE GENOMIC DNA]</scope>
    <source>
        <strain evidence="1 2">DSM 29531</strain>
    </source>
</reference>
<gene>
    <name evidence="1" type="ORF">HNR15_003332</name>
</gene>
<keyword evidence="2" id="KW-1185">Reference proteome</keyword>
<name>A0A853DKB4_9MICO</name>
<protein>
    <submittedName>
        <fullName evidence="1">Uncharacterized protein</fullName>
    </submittedName>
</protein>
<evidence type="ECO:0000313" key="1">
    <source>
        <dbReference type="EMBL" id="NYJ76369.1"/>
    </source>
</evidence>
<dbReference type="Proteomes" id="UP000571817">
    <property type="component" value="Unassembled WGS sequence"/>
</dbReference>
<comment type="caution">
    <text evidence="1">The sequence shown here is derived from an EMBL/GenBank/DDBJ whole genome shotgun (WGS) entry which is preliminary data.</text>
</comment>